<name>A0A161K7N1_9ZZZZ</name>
<dbReference type="SUPFAM" id="SSF109854">
    <property type="entry name" value="DinB/YfiT-like putative metalloenzymes"/>
    <property type="match status" value="1"/>
</dbReference>
<dbReference type="InterPro" id="IPR034660">
    <property type="entry name" value="DinB/YfiT-like"/>
</dbReference>
<dbReference type="AlphaFoldDB" id="A0A161K7N1"/>
<organism evidence="1">
    <name type="scientific">hydrothermal vent metagenome</name>
    <dbReference type="NCBI Taxonomy" id="652676"/>
    <lineage>
        <taxon>unclassified sequences</taxon>
        <taxon>metagenomes</taxon>
        <taxon>ecological metagenomes</taxon>
    </lineage>
</organism>
<proteinExistence type="predicted"/>
<dbReference type="EMBL" id="FAXA01000110">
    <property type="protein sequence ID" value="CUV01647.1"/>
    <property type="molecule type" value="Genomic_DNA"/>
</dbReference>
<dbReference type="Gene3D" id="1.20.120.450">
    <property type="entry name" value="dinb family like domain"/>
    <property type="match status" value="1"/>
</dbReference>
<sequence length="163" mass="18527">MATGKQEHLETVRSIKSELITMLEGMDYCLDWKLDESEWSARELVYHILETPPGGAHNLINGILAGEVDEYEIWSDLTNITPERSVYDLPQINADIEGFFKSLDASISGMADEDLEGKKVMMHQRTRAVDEERTLNAILERTFNGHIRDHLTQIQAIRDALAI</sequence>
<evidence type="ECO:0000313" key="1">
    <source>
        <dbReference type="EMBL" id="CUV01647.1"/>
    </source>
</evidence>
<reference evidence="1" key="1">
    <citation type="submission" date="2015-10" db="EMBL/GenBank/DDBJ databases">
        <authorList>
            <person name="Gilbert D.G."/>
        </authorList>
    </citation>
    <scope>NUCLEOTIDE SEQUENCE</scope>
</reference>
<accession>A0A161K7N1</accession>
<gene>
    <name evidence="1" type="ORF">MGWOODY_Clf1571</name>
</gene>
<evidence type="ECO:0008006" key="2">
    <source>
        <dbReference type="Google" id="ProtNLM"/>
    </source>
</evidence>
<protein>
    <recommendedName>
        <fullName evidence="2">DinB-like domain-containing protein</fullName>
    </recommendedName>
</protein>